<keyword evidence="3" id="KW-1185">Reference proteome</keyword>
<accession>A0A1M6FUA7</accession>
<feature type="chain" id="PRO_5013042316" evidence="1">
    <location>
        <begin position="24"/>
        <end position="206"/>
    </location>
</feature>
<gene>
    <name evidence="2" type="ORF">SAMN05444363_2345</name>
</gene>
<dbReference type="Pfam" id="PF14064">
    <property type="entry name" value="HmuY"/>
    <property type="match status" value="1"/>
</dbReference>
<dbReference type="Proteomes" id="UP000184488">
    <property type="component" value="Unassembled WGS sequence"/>
</dbReference>
<dbReference type="STRING" id="415425.SAMN05444363_2345"/>
<dbReference type="OrthoDB" id="5510929at2"/>
<dbReference type="RefSeq" id="WP_073311653.1">
    <property type="nucleotide sequence ID" value="NZ_FQZI01000004.1"/>
</dbReference>
<reference evidence="3" key="1">
    <citation type="submission" date="2016-11" db="EMBL/GenBank/DDBJ databases">
        <authorList>
            <person name="Varghese N."/>
            <person name="Submissions S."/>
        </authorList>
    </citation>
    <scope>NUCLEOTIDE SEQUENCE [LARGE SCALE GENOMIC DNA]</scope>
    <source>
        <strain evidence="3">DSM 18829</strain>
    </source>
</reference>
<sequence>MKNLLKLASALIVLLFASCSSDDQETVIQSQSLQTKKVSNLYAPQSGGQGQPVSGDFVKFSFSTGEIVTSGDNWDIAFRGTSIIVNGGYSGTGEPAKNGNVLLATVSNTLSGVTEAPSDDSFKQDAQSAYAIPTGSGNGWYTYNPTNHVIAPIAGRVFVIKTANGKYAKFEILSYYQNAPANPLGTEPSKYFTFNYVYQPDGSKKF</sequence>
<protein>
    <submittedName>
        <fullName evidence="2">HmuY protein</fullName>
    </submittedName>
</protein>
<keyword evidence="1" id="KW-0732">Signal</keyword>
<organism evidence="2 3">
    <name type="scientific">Flavobacterium terrae</name>
    <dbReference type="NCBI Taxonomy" id="415425"/>
    <lineage>
        <taxon>Bacteria</taxon>
        <taxon>Pseudomonadati</taxon>
        <taxon>Bacteroidota</taxon>
        <taxon>Flavobacteriia</taxon>
        <taxon>Flavobacteriales</taxon>
        <taxon>Flavobacteriaceae</taxon>
        <taxon>Flavobacterium</taxon>
    </lineage>
</organism>
<dbReference type="AlphaFoldDB" id="A0A1M6FUA7"/>
<dbReference type="CDD" id="cd12105">
    <property type="entry name" value="HmuY"/>
    <property type="match status" value="1"/>
</dbReference>
<dbReference type="EMBL" id="FQZI01000004">
    <property type="protein sequence ID" value="SHJ01209.1"/>
    <property type="molecule type" value="Genomic_DNA"/>
</dbReference>
<evidence type="ECO:0000313" key="3">
    <source>
        <dbReference type="Proteomes" id="UP000184488"/>
    </source>
</evidence>
<evidence type="ECO:0000313" key="2">
    <source>
        <dbReference type="EMBL" id="SHJ01209.1"/>
    </source>
</evidence>
<feature type="signal peptide" evidence="1">
    <location>
        <begin position="1"/>
        <end position="23"/>
    </location>
</feature>
<dbReference type="PROSITE" id="PS51257">
    <property type="entry name" value="PROKAR_LIPOPROTEIN"/>
    <property type="match status" value="1"/>
</dbReference>
<proteinExistence type="predicted"/>
<name>A0A1M6FUA7_9FLAO</name>
<evidence type="ECO:0000256" key="1">
    <source>
        <dbReference type="SAM" id="SignalP"/>
    </source>
</evidence>
<dbReference type="InterPro" id="IPR025921">
    <property type="entry name" value="HmuY"/>
</dbReference>